<dbReference type="Pfam" id="PF01584">
    <property type="entry name" value="CheW"/>
    <property type="match status" value="1"/>
</dbReference>
<keyword evidence="3" id="KW-0963">Cytoplasm</keyword>
<proteinExistence type="predicted"/>
<dbReference type="Proteomes" id="UP001198602">
    <property type="component" value="Unassembled WGS sequence"/>
</dbReference>
<evidence type="ECO:0000313" key="5">
    <source>
        <dbReference type="EMBL" id="MCA1855103.1"/>
    </source>
</evidence>
<protein>
    <recommendedName>
        <fullName evidence="2">Chemotaxis protein CheW</fullName>
    </recommendedName>
</protein>
<dbReference type="Gene3D" id="2.30.30.40">
    <property type="entry name" value="SH3 Domains"/>
    <property type="match status" value="1"/>
</dbReference>
<evidence type="ECO:0000313" key="6">
    <source>
        <dbReference type="Proteomes" id="UP001198602"/>
    </source>
</evidence>
<dbReference type="SMART" id="SM00260">
    <property type="entry name" value="CheW"/>
    <property type="match status" value="1"/>
</dbReference>
<dbReference type="EMBL" id="JAHYBX010000001">
    <property type="protein sequence ID" value="MCA1855103.1"/>
    <property type="molecule type" value="Genomic_DNA"/>
</dbReference>
<dbReference type="RefSeq" id="WP_225237492.1">
    <property type="nucleotide sequence ID" value="NZ_JAHYBX010000001.1"/>
</dbReference>
<organism evidence="5 6">
    <name type="scientific">Massilia hydrophila</name>
    <dbReference type="NCBI Taxonomy" id="3044279"/>
    <lineage>
        <taxon>Bacteria</taxon>
        <taxon>Pseudomonadati</taxon>
        <taxon>Pseudomonadota</taxon>
        <taxon>Betaproteobacteria</taxon>
        <taxon>Burkholderiales</taxon>
        <taxon>Oxalobacteraceae</taxon>
        <taxon>Telluria group</taxon>
        <taxon>Massilia</taxon>
    </lineage>
</organism>
<dbReference type="PANTHER" id="PTHR22617">
    <property type="entry name" value="CHEMOTAXIS SENSOR HISTIDINE KINASE-RELATED"/>
    <property type="match status" value="1"/>
</dbReference>
<dbReference type="PANTHER" id="PTHR22617:SF45">
    <property type="entry name" value="CHEMOTAXIS PROTEIN CHEW"/>
    <property type="match status" value="1"/>
</dbReference>
<evidence type="ECO:0000256" key="1">
    <source>
        <dbReference type="ARBA" id="ARBA00004496"/>
    </source>
</evidence>
<reference evidence="5 6" key="1">
    <citation type="submission" date="2021-07" db="EMBL/GenBank/DDBJ databases">
        <title>Characterization of Violacein-producing bacteria and related species.</title>
        <authorList>
            <person name="Wilson H.S."/>
            <person name="De Leon M.E."/>
        </authorList>
    </citation>
    <scope>NUCLEOTIDE SEQUENCE [LARGE SCALE GENOMIC DNA]</scope>
    <source>
        <strain evidence="5 6">HSC-2F05</strain>
    </source>
</reference>
<dbReference type="InterPro" id="IPR039315">
    <property type="entry name" value="CheW"/>
</dbReference>
<dbReference type="SUPFAM" id="SSF50341">
    <property type="entry name" value="CheW-like"/>
    <property type="match status" value="1"/>
</dbReference>
<dbReference type="Gene3D" id="2.40.50.180">
    <property type="entry name" value="CheA-289, Domain 4"/>
    <property type="match status" value="1"/>
</dbReference>
<comment type="subcellular location">
    <subcellularLocation>
        <location evidence="1">Cytoplasm</location>
    </subcellularLocation>
</comment>
<accession>A0ABS7Y6X8</accession>
<name>A0ABS7Y6X8_9BURK</name>
<dbReference type="InterPro" id="IPR036061">
    <property type="entry name" value="CheW-like_dom_sf"/>
</dbReference>
<gene>
    <name evidence="5" type="ORF">LE190_04045</name>
</gene>
<dbReference type="InterPro" id="IPR002545">
    <property type="entry name" value="CheW-lke_dom"/>
</dbReference>
<evidence type="ECO:0000259" key="4">
    <source>
        <dbReference type="PROSITE" id="PS50851"/>
    </source>
</evidence>
<evidence type="ECO:0000256" key="2">
    <source>
        <dbReference type="ARBA" id="ARBA00021483"/>
    </source>
</evidence>
<feature type="domain" description="CheW-like" evidence="4">
    <location>
        <begin position="9"/>
        <end position="159"/>
    </location>
</feature>
<evidence type="ECO:0000256" key="3">
    <source>
        <dbReference type="ARBA" id="ARBA00022490"/>
    </source>
</evidence>
<dbReference type="PROSITE" id="PS50851">
    <property type="entry name" value="CHEW"/>
    <property type="match status" value="1"/>
</dbReference>
<comment type="caution">
    <text evidence="5">The sequence shown here is derived from an EMBL/GenBank/DDBJ whole genome shotgun (WGS) entry which is preliminary data.</text>
</comment>
<sequence length="165" mass="17112">MPNHLAARPQQFLGFTLGGLDYGLDYAAVQELRPYHMLERFSSDGALIGGVALARGVIMPVVDLRAAFAPGPALPAPETEVIIVRVAAGLVGVVVERVTGVVRLGPRQVQPMPAAAAAAGREVGAGAGPEADYLIGLGMLGARRMVLIDIERLMSVAPAAPRQVA</sequence>
<keyword evidence="6" id="KW-1185">Reference proteome</keyword>